<evidence type="ECO:0000313" key="2">
    <source>
        <dbReference type="Proteomes" id="UP001433268"/>
    </source>
</evidence>
<organism evidence="1 2">
    <name type="scientific">Apiospora hydei</name>
    <dbReference type="NCBI Taxonomy" id="1337664"/>
    <lineage>
        <taxon>Eukaryota</taxon>
        <taxon>Fungi</taxon>
        <taxon>Dikarya</taxon>
        <taxon>Ascomycota</taxon>
        <taxon>Pezizomycotina</taxon>
        <taxon>Sordariomycetes</taxon>
        <taxon>Xylariomycetidae</taxon>
        <taxon>Amphisphaeriales</taxon>
        <taxon>Apiosporaceae</taxon>
        <taxon>Apiospora</taxon>
    </lineage>
</organism>
<sequence length="270" mass="31086">MCEDACTWLLEKNLGFSSRPDGIPIDCLSEAAAYIKIRVLRALIAYFKARLAPENFQQTLTLALHGATGGYYLPLSNDGHEEIIDILNRAGMSFARTDMAGLLARAVRFSPRDAIYLLRFQMEQNITDYRDLKAALSEALLWGDELRNDDALRLEFFKVVFPNHTHLAYSPAELKFFTTVFPENVGLEYRPAELETARERFRAFENLVDSFIDQMRKRCFENQSYDVAMYIVQVVGRARIGEDLVKDLERARSEYYSSVLTGRRIEFYQS</sequence>
<dbReference type="Proteomes" id="UP001433268">
    <property type="component" value="Unassembled WGS sequence"/>
</dbReference>
<reference evidence="1 2" key="1">
    <citation type="submission" date="2023-01" db="EMBL/GenBank/DDBJ databases">
        <title>Analysis of 21 Apiospora genomes using comparative genomics revels a genus with tremendous synthesis potential of carbohydrate active enzymes and secondary metabolites.</title>
        <authorList>
            <person name="Sorensen T."/>
        </authorList>
    </citation>
    <scope>NUCLEOTIDE SEQUENCE [LARGE SCALE GENOMIC DNA]</scope>
    <source>
        <strain evidence="1 2">CBS 114990</strain>
    </source>
</reference>
<dbReference type="GeneID" id="92051700"/>
<comment type="caution">
    <text evidence="1">The sequence shown here is derived from an EMBL/GenBank/DDBJ whole genome shotgun (WGS) entry which is preliminary data.</text>
</comment>
<dbReference type="RefSeq" id="XP_066660828.1">
    <property type="nucleotide sequence ID" value="XM_066818640.1"/>
</dbReference>
<accession>A0ABR1UTG8</accession>
<evidence type="ECO:0000313" key="1">
    <source>
        <dbReference type="EMBL" id="KAK8062229.1"/>
    </source>
</evidence>
<dbReference type="EMBL" id="JAQQWN010000010">
    <property type="protein sequence ID" value="KAK8062229.1"/>
    <property type="molecule type" value="Genomic_DNA"/>
</dbReference>
<name>A0ABR1UTG8_9PEZI</name>
<keyword evidence="2" id="KW-1185">Reference proteome</keyword>
<gene>
    <name evidence="1" type="ORF">PG997_014326</name>
</gene>
<proteinExistence type="predicted"/>
<protein>
    <submittedName>
        <fullName evidence="1">Uncharacterized protein</fullName>
    </submittedName>
</protein>